<dbReference type="Proteomes" id="UP000278983">
    <property type="component" value="Unassembled WGS sequence"/>
</dbReference>
<sequence>MNKIVAAMAFVAALLIAATAKAQTEELPQEGYSYFLPKTSLRLSVLVEKTTVTPGELCIYAERYLKKNDAPQTKSERYRILSISVGTEAVRDTARFFVLKADAKHSINHAEIDRSGILTAINAEGRAVKEFVPFTKWQAPAKQDPRKFLNQEILAAGSKAKMAELTAHEIYDIRDSRNEVTRGQADFMPKDGEQLRLMLQLMDTQEQALMQMFCGTTTCDTMQTVIRYVPNAEVSDQILFRFSEKLGMLDADDLAGSPYYIDIEDLKEQMPEPDLPFAALKPSKDDIGLRVVLPGKARATIRSLSNSLLATPYEFFAAQFGTLINLSGELFNKKMRTELTLNPTTGAVETIKTELLKK</sequence>
<dbReference type="Pfam" id="PF16115">
    <property type="entry name" value="DUF4831"/>
    <property type="match status" value="1"/>
</dbReference>
<dbReference type="EMBL" id="RYYU01000001">
    <property type="protein sequence ID" value="RUL59956.1"/>
    <property type="molecule type" value="Genomic_DNA"/>
</dbReference>
<keyword evidence="3" id="KW-1185">Reference proteome</keyword>
<dbReference type="AlphaFoldDB" id="A0A432LME1"/>
<keyword evidence="1" id="KW-0732">Signal</keyword>
<feature type="chain" id="PRO_5019126812" evidence="1">
    <location>
        <begin position="23"/>
        <end position="358"/>
    </location>
</feature>
<protein>
    <submittedName>
        <fullName evidence="2">DUF4831 family protein</fullName>
    </submittedName>
</protein>
<dbReference type="OrthoDB" id="1092380at2"/>
<feature type="signal peptide" evidence="1">
    <location>
        <begin position="1"/>
        <end position="22"/>
    </location>
</feature>
<accession>A0A432LME1</accession>
<evidence type="ECO:0000313" key="3">
    <source>
        <dbReference type="Proteomes" id="UP000278983"/>
    </source>
</evidence>
<reference evidence="2 3" key="1">
    <citation type="submission" date="2018-12" db="EMBL/GenBank/DDBJ databases">
        <title>Genome sequencing of Prevotella sp. KCOM 3155 (= JS262).</title>
        <authorList>
            <person name="Kook J.-K."/>
            <person name="Park S.-N."/>
            <person name="Lim Y.K."/>
        </authorList>
    </citation>
    <scope>NUCLEOTIDE SEQUENCE [LARGE SCALE GENOMIC DNA]</scope>
    <source>
        <strain evidence="2 3">KCOM 3155</strain>
    </source>
</reference>
<evidence type="ECO:0000313" key="2">
    <source>
        <dbReference type="EMBL" id="RUL59956.1"/>
    </source>
</evidence>
<dbReference type="InterPro" id="IPR032265">
    <property type="entry name" value="DUF4831"/>
</dbReference>
<organism evidence="2 3">
    <name type="scientific">Prevotella koreensis</name>
    <dbReference type="NCBI Taxonomy" id="2490854"/>
    <lineage>
        <taxon>Bacteria</taxon>
        <taxon>Pseudomonadati</taxon>
        <taxon>Bacteroidota</taxon>
        <taxon>Bacteroidia</taxon>
        <taxon>Bacteroidales</taxon>
        <taxon>Prevotellaceae</taxon>
        <taxon>Prevotella</taxon>
    </lineage>
</organism>
<dbReference type="RefSeq" id="WP_126679052.1">
    <property type="nucleotide sequence ID" value="NZ_RYYU01000001.1"/>
</dbReference>
<proteinExistence type="predicted"/>
<gene>
    <name evidence="2" type="ORF">EHV08_09500</name>
</gene>
<evidence type="ECO:0000256" key="1">
    <source>
        <dbReference type="SAM" id="SignalP"/>
    </source>
</evidence>
<comment type="caution">
    <text evidence="2">The sequence shown here is derived from an EMBL/GenBank/DDBJ whole genome shotgun (WGS) entry which is preliminary data.</text>
</comment>
<name>A0A432LME1_9BACT</name>